<accession>A0A5J4T495</accession>
<dbReference type="AlphaFoldDB" id="A0A5J4T495"/>
<feature type="region of interest" description="Disordered" evidence="1">
    <location>
        <begin position="1"/>
        <end position="123"/>
    </location>
</feature>
<evidence type="ECO:0000313" key="2">
    <source>
        <dbReference type="EMBL" id="KAA6352792.1"/>
    </source>
</evidence>
<dbReference type="EMBL" id="SNRW01039308">
    <property type="protein sequence ID" value="KAA6352792.1"/>
    <property type="molecule type" value="Genomic_DNA"/>
</dbReference>
<dbReference type="Proteomes" id="UP000324800">
    <property type="component" value="Unassembled WGS sequence"/>
</dbReference>
<feature type="compositionally biased region" description="Basic and acidic residues" evidence="1">
    <location>
        <begin position="44"/>
        <end position="54"/>
    </location>
</feature>
<protein>
    <submittedName>
        <fullName evidence="2">Uncharacterized protein</fullName>
    </submittedName>
</protein>
<feature type="compositionally biased region" description="Basic and acidic residues" evidence="1">
    <location>
        <begin position="74"/>
        <end position="90"/>
    </location>
</feature>
<feature type="compositionally biased region" description="Polar residues" evidence="1">
    <location>
        <begin position="22"/>
        <end position="41"/>
    </location>
</feature>
<feature type="compositionally biased region" description="Basic residues" evidence="1">
    <location>
        <begin position="91"/>
        <end position="123"/>
    </location>
</feature>
<proteinExistence type="predicted"/>
<organism evidence="2 3">
    <name type="scientific">Streblomastix strix</name>
    <dbReference type="NCBI Taxonomy" id="222440"/>
    <lineage>
        <taxon>Eukaryota</taxon>
        <taxon>Metamonada</taxon>
        <taxon>Preaxostyla</taxon>
        <taxon>Oxymonadida</taxon>
        <taxon>Streblomastigidae</taxon>
        <taxon>Streblomastix</taxon>
    </lineage>
</organism>
<evidence type="ECO:0000256" key="1">
    <source>
        <dbReference type="SAM" id="MobiDB-lite"/>
    </source>
</evidence>
<gene>
    <name evidence="2" type="ORF">EZS28_051682</name>
</gene>
<name>A0A5J4T495_9EUKA</name>
<feature type="compositionally biased region" description="Pro residues" evidence="1">
    <location>
        <begin position="1"/>
        <end position="14"/>
    </location>
</feature>
<evidence type="ECO:0000313" key="3">
    <source>
        <dbReference type="Proteomes" id="UP000324800"/>
    </source>
</evidence>
<sequence>MNIPPPPLLQPYPQSPNQQQQTNARSNIRSPSYTIDSNPHSQQKKKDPIYKHDQQILYPSHMHVNSSPPSQSKNQEEQEKQYPDIGDVGKERKRRKRKKRKRYQMNDVKRRKRERKRKNIERA</sequence>
<comment type="caution">
    <text evidence="2">The sequence shown here is derived from an EMBL/GenBank/DDBJ whole genome shotgun (WGS) entry which is preliminary data.</text>
</comment>
<reference evidence="2 3" key="1">
    <citation type="submission" date="2019-03" db="EMBL/GenBank/DDBJ databases">
        <title>Single cell metagenomics reveals metabolic interactions within the superorganism composed of flagellate Streblomastix strix and complex community of Bacteroidetes bacteria on its surface.</title>
        <authorList>
            <person name="Treitli S.C."/>
            <person name="Kolisko M."/>
            <person name="Husnik F."/>
            <person name="Keeling P."/>
            <person name="Hampl V."/>
        </authorList>
    </citation>
    <scope>NUCLEOTIDE SEQUENCE [LARGE SCALE GENOMIC DNA]</scope>
    <source>
        <strain evidence="2">ST1C</strain>
    </source>
</reference>